<name>A0A336LMI3_CULSO</name>
<evidence type="ECO:0000256" key="2">
    <source>
        <dbReference type="ARBA" id="ARBA00022737"/>
    </source>
</evidence>
<keyword evidence="4" id="KW-0472">Membrane</keyword>
<gene>
    <name evidence="6" type="primary">CSON014631</name>
</gene>
<evidence type="ECO:0000259" key="5">
    <source>
        <dbReference type="PROSITE" id="PS50228"/>
    </source>
</evidence>
<evidence type="ECO:0000256" key="1">
    <source>
        <dbReference type="ARBA" id="ARBA00022734"/>
    </source>
</evidence>
<dbReference type="GO" id="GO:0030246">
    <property type="term" value="F:carbohydrate binding"/>
    <property type="evidence" value="ECO:0007669"/>
    <property type="project" value="UniProtKB-KW"/>
</dbReference>
<dbReference type="InterPro" id="IPR043159">
    <property type="entry name" value="Lectin_gal-bd_sf"/>
</dbReference>
<protein>
    <submittedName>
        <fullName evidence="6">CSON014631 protein</fullName>
    </submittedName>
</protein>
<accession>A0A336LMI3</accession>
<proteinExistence type="predicted"/>
<feature type="compositionally biased region" description="Polar residues" evidence="3">
    <location>
        <begin position="450"/>
        <end position="463"/>
    </location>
</feature>
<feature type="region of interest" description="Disordered" evidence="3">
    <location>
        <begin position="433"/>
        <end position="464"/>
    </location>
</feature>
<keyword evidence="1" id="KW-0430">Lectin</keyword>
<organism evidence="6">
    <name type="scientific">Culicoides sonorensis</name>
    <name type="common">Biting midge</name>
    <dbReference type="NCBI Taxonomy" id="179676"/>
    <lineage>
        <taxon>Eukaryota</taxon>
        <taxon>Metazoa</taxon>
        <taxon>Ecdysozoa</taxon>
        <taxon>Arthropoda</taxon>
        <taxon>Hexapoda</taxon>
        <taxon>Insecta</taxon>
        <taxon>Pterygota</taxon>
        <taxon>Neoptera</taxon>
        <taxon>Endopterygota</taxon>
        <taxon>Diptera</taxon>
        <taxon>Nematocera</taxon>
        <taxon>Chironomoidea</taxon>
        <taxon>Ceratopogonidae</taxon>
        <taxon>Ceratopogoninae</taxon>
        <taxon>Culicoides</taxon>
        <taxon>Monoculicoides</taxon>
    </lineage>
</organism>
<feature type="compositionally biased region" description="Low complexity" evidence="3">
    <location>
        <begin position="686"/>
        <end position="707"/>
    </location>
</feature>
<feature type="region of interest" description="Disordered" evidence="3">
    <location>
        <begin position="680"/>
        <end position="713"/>
    </location>
</feature>
<dbReference type="PANTHER" id="PTHR46780">
    <property type="entry name" value="PROTEIN EVA-1"/>
    <property type="match status" value="1"/>
</dbReference>
<evidence type="ECO:0000256" key="4">
    <source>
        <dbReference type="SAM" id="Phobius"/>
    </source>
</evidence>
<dbReference type="PROSITE" id="PS50228">
    <property type="entry name" value="SUEL_LECTIN"/>
    <property type="match status" value="2"/>
</dbReference>
<dbReference type="InterPro" id="IPR000922">
    <property type="entry name" value="Lectin_gal-bd_dom"/>
</dbReference>
<feature type="compositionally biased region" description="Polar residues" evidence="3">
    <location>
        <begin position="364"/>
        <end position="376"/>
    </location>
</feature>
<feature type="domain" description="SUEL-type lectin" evidence="5">
    <location>
        <begin position="100"/>
        <end position="216"/>
    </location>
</feature>
<evidence type="ECO:0000256" key="3">
    <source>
        <dbReference type="SAM" id="MobiDB-lite"/>
    </source>
</evidence>
<dbReference type="VEuPathDB" id="VectorBase:CSON014631"/>
<dbReference type="FunFam" id="2.60.120.740:FF:000003">
    <property type="entry name" value="Protein eva-1 homolog C"/>
    <property type="match status" value="1"/>
</dbReference>
<dbReference type="EMBL" id="UFQT01000083">
    <property type="protein sequence ID" value="SSX19454.1"/>
    <property type="molecule type" value="Genomic_DNA"/>
</dbReference>
<evidence type="ECO:0000313" key="6">
    <source>
        <dbReference type="EMBL" id="SSX19454.1"/>
    </source>
</evidence>
<keyword evidence="4" id="KW-1133">Transmembrane helix</keyword>
<feature type="domain" description="SUEL-type lectin" evidence="5">
    <location>
        <begin position="225"/>
        <end position="316"/>
    </location>
</feature>
<dbReference type="Gene3D" id="2.60.120.740">
    <property type="match status" value="2"/>
</dbReference>
<keyword evidence="4" id="KW-0812">Transmembrane</keyword>
<keyword evidence="2" id="KW-0677">Repeat</keyword>
<dbReference type="CDD" id="cd22828">
    <property type="entry name" value="Gal_Rha_Lectin_EVA1_EVA1C_rpt1"/>
    <property type="match status" value="1"/>
</dbReference>
<dbReference type="AlphaFoldDB" id="A0A336LMI3"/>
<feature type="region of interest" description="Disordered" evidence="3">
    <location>
        <begin position="354"/>
        <end position="376"/>
    </location>
</feature>
<dbReference type="CDD" id="cd22829">
    <property type="entry name" value="Gal_Rha_Lectin_EVA1_EVA1C_rpt2"/>
    <property type="match status" value="1"/>
</dbReference>
<dbReference type="Pfam" id="PF02140">
    <property type="entry name" value="SUEL_Lectin"/>
    <property type="match status" value="2"/>
</dbReference>
<reference evidence="6" key="1">
    <citation type="submission" date="2018-07" db="EMBL/GenBank/DDBJ databases">
        <authorList>
            <person name="Quirk P.G."/>
            <person name="Krulwich T.A."/>
        </authorList>
    </citation>
    <scope>NUCLEOTIDE SEQUENCE</scope>
</reference>
<sequence>MSVTKWMNQCFHYYYSNTNNNRITTRTDVSTIEEKEEVRVASSANSTFTCTNNNKITLILILSIISTSTTTVLASDEYFEIRVDPLALLSDTLRQFRRTGCETAFVTLNCPRGTSISIDIAQYYNIDEQNEVECPSPSGPIADNALSNIVHSNAEVEIKPPDSCNWPRAIQYSLLQTVVESCQKKQHCRFTAPPRTFGGDPCPGKQRYIEIVYKCRPYEFRKKVACENDVVQLICNPYSRIALYSASYGRTEHETLQCANPAGIREETCLATHSTEVAMEKCHGKRKCNIKAESQLFGKPCSPGSLNYLKVVYTCVPRKVLQSQFNVSESDEQLHSDVENEQDEFYNDDQVYVGNEAPKLQGPPSHSNGNDSSIAHRPSNTILIAQQPKQKTNEKTLEENQERFFLYLILSVSTGILLCLLVIITRFIINRRNGDDAENGGGGGSGKIPASTTGETALSSSRVSGDMTCLDTEQKFPAAELETSYMPTIVRNEQFHHQDYVVYNASSCSTPPPSSLQQTTTTPVVSSLYNQSNVSQPPYYFVSASTGKIIANPHYSQAPSSILPQKYPISGSTTMSNVPIGVSTLPHNLVGPVTALPPHFYISSNTLHHMPSSIRPIGPQLCNISQLAESNISTGIAMPTVTTTTTSQSSNTPSNCSIDKPMAITSNNVTSVITPVNMTEGQSNENQQQQPKNFSNNSNSNINDRQQMQYFYG</sequence>
<feature type="transmembrane region" description="Helical" evidence="4">
    <location>
        <begin position="404"/>
        <end position="424"/>
    </location>
</feature>